<feature type="transmembrane region" description="Helical" evidence="1">
    <location>
        <begin position="12"/>
        <end position="31"/>
    </location>
</feature>
<feature type="domain" description="Type 4 fimbrial biogenesis protein PilX N-terminal" evidence="2">
    <location>
        <begin position="9"/>
        <end position="59"/>
    </location>
</feature>
<protein>
    <recommendedName>
        <fullName evidence="2">Type 4 fimbrial biogenesis protein PilX N-terminal domain-containing protein</fullName>
    </recommendedName>
</protein>
<dbReference type="AlphaFoldDB" id="A0A1U9UNE1"/>
<evidence type="ECO:0000313" key="3">
    <source>
        <dbReference type="EMBL" id="AQV94110.1"/>
    </source>
</evidence>
<evidence type="ECO:0000313" key="4">
    <source>
        <dbReference type="Proteomes" id="UP000189627"/>
    </source>
</evidence>
<dbReference type="Proteomes" id="UP000189627">
    <property type="component" value="Chromosome 1"/>
</dbReference>
<keyword evidence="1" id="KW-0812">Transmembrane</keyword>
<gene>
    <name evidence="3" type="ORF">BJN34_09435</name>
</gene>
<sequence>MKSLSSRQRGATLLVGMVMLLLMTLLGISAFRLAKGNLQVVGNAQQRDQALSAAQGAIEQVISSTQFTTTPANALAKPCKATGPNTTCADVNGDGVTDVTVVVTSKCVSTQIVPVSALNFSDANDAGCLEGASQDFGVGGAASNNSMCANTLWDVQAVATDVLSNAQYVINQGTAVRVAATSVCP</sequence>
<dbReference type="RefSeq" id="WP_078196385.1">
    <property type="nucleotide sequence ID" value="NZ_CP017757.2"/>
</dbReference>
<dbReference type="EMBL" id="CP017757">
    <property type="protein sequence ID" value="AQV94110.1"/>
    <property type="molecule type" value="Genomic_DNA"/>
</dbReference>
<evidence type="ECO:0000256" key="1">
    <source>
        <dbReference type="SAM" id="Phobius"/>
    </source>
</evidence>
<keyword evidence="1" id="KW-1133">Transmembrane helix</keyword>
<dbReference type="Pfam" id="PF14341">
    <property type="entry name" value="PilX_N"/>
    <property type="match status" value="1"/>
</dbReference>
<organism evidence="3 4">
    <name type="scientific">Cupriavidus necator</name>
    <name type="common">Alcaligenes eutrophus</name>
    <name type="synonym">Ralstonia eutropha</name>
    <dbReference type="NCBI Taxonomy" id="106590"/>
    <lineage>
        <taxon>Bacteria</taxon>
        <taxon>Pseudomonadati</taxon>
        <taxon>Pseudomonadota</taxon>
        <taxon>Betaproteobacteria</taxon>
        <taxon>Burkholderiales</taxon>
        <taxon>Burkholderiaceae</taxon>
        <taxon>Cupriavidus</taxon>
    </lineage>
</organism>
<proteinExistence type="predicted"/>
<dbReference type="InterPro" id="IPR025746">
    <property type="entry name" value="PilX_N_dom"/>
</dbReference>
<keyword evidence="1" id="KW-0472">Membrane</keyword>
<dbReference type="OrthoDB" id="5954810at2"/>
<accession>A0A1U9UNE1</accession>
<evidence type="ECO:0000259" key="2">
    <source>
        <dbReference type="Pfam" id="PF14341"/>
    </source>
</evidence>
<name>A0A1U9UNE1_CUPNE</name>
<dbReference type="KEGG" id="cuh:BJN34_09435"/>
<reference evidence="4" key="1">
    <citation type="submission" date="2017-02" db="EMBL/GenBank/DDBJ databases">
        <title>Complete genome sequence of Cupriavidus necator strain NH9, a 3-chlorobenzoate degrader.</title>
        <authorList>
            <person name="Moriuchi R."/>
            <person name="Dohra H."/>
            <person name="Ogawa N."/>
        </authorList>
    </citation>
    <scope>NUCLEOTIDE SEQUENCE [LARGE SCALE GENOMIC DNA]</scope>
    <source>
        <strain evidence="4">NH9</strain>
    </source>
</reference>